<evidence type="ECO:0000259" key="8">
    <source>
        <dbReference type="Pfam" id="PF00266"/>
    </source>
</evidence>
<dbReference type="PANTHER" id="PTHR43247">
    <property type="entry name" value="PHOSPHOSERINE AMINOTRANSFERASE"/>
    <property type="match status" value="1"/>
</dbReference>
<evidence type="ECO:0000256" key="1">
    <source>
        <dbReference type="ARBA" id="ARBA00001933"/>
    </source>
</evidence>
<dbReference type="Proteomes" id="UP001497623">
    <property type="component" value="Unassembled WGS sequence"/>
</dbReference>
<keyword evidence="2" id="KW-0808">Transferase</keyword>
<evidence type="ECO:0000256" key="6">
    <source>
        <dbReference type="RuleBase" id="RU004075"/>
    </source>
</evidence>
<dbReference type="PROSITE" id="PS00595">
    <property type="entry name" value="AA_TRANSFER_CLASS_5"/>
    <property type="match status" value="1"/>
</dbReference>
<sequence length="123" mass="13578">GVEFQSVPEVPDGVPLVCDMSSNFFSRSVDVSKYGIVYGGAQKNIGCAGVTVVIIREDLLGLQLPYCPSVLDYSIMAKNKSLYNTPPTFAIHVVCETLRWVKKEGSVKEMERRSKRKAVSCML</sequence>
<dbReference type="GO" id="GO:0004648">
    <property type="term" value="F:O-phospho-L-serine:2-oxoglutarate aminotransferase activity"/>
    <property type="evidence" value="ECO:0007669"/>
    <property type="project" value="UniProtKB-EC"/>
</dbReference>
<evidence type="ECO:0000313" key="10">
    <source>
        <dbReference type="Proteomes" id="UP001497623"/>
    </source>
</evidence>
<evidence type="ECO:0000256" key="5">
    <source>
        <dbReference type="ARBA" id="ARBA00049007"/>
    </source>
</evidence>
<dbReference type="InterPro" id="IPR000192">
    <property type="entry name" value="Aminotrans_V_dom"/>
</dbReference>
<evidence type="ECO:0000256" key="4">
    <source>
        <dbReference type="ARBA" id="ARBA00029440"/>
    </source>
</evidence>
<evidence type="ECO:0000256" key="3">
    <source>
        <dbReference type="ARBA" id="ARBA00022898"/>
    </source>
</evidence>
<dbReference type="EMBL" id="CAXKWB010157874">
    <property type="protein sequence ID" value="CAL4249352.1"/>
    <property type="molecule type" value="Genomic_DNA"/>
</dbReference>
<dbReference type="InterPro" id="IPR015424">
    <property type="entry name" value="PyrdxlP-dep_Trfase"/>
</dbReference>
<name>A0AAV2SW98_MEGNR</name>
<dbReference type="GO" id="GO:0005737">
    <property type="term" value="C:cytoplasm"/>
    <property type="evidence" value="ECO:0007669"/>
    <property type="project" value="TreeGrafter"/>
</dbReference>
<comment type="caution">
    <text evidence="9">The sequence shown here is derived from an EMBL/GenBank/DDBJ whole genome shotgun (WGS) entry which is preliminary data.</text>
</comment>
<keyword evidence="10" id="KW-1185">Reference proteome</keyword>
<dbReference type="InterPro" id="IPR020578">
    <property type="entry name" value="Aminotrans_V_PyrdxlP_BS"/>
</dbReference>
<dbReference type="Pfam" id="PF00266">
    <property type="entry name" value="Aminotran_5"/>
    <property type="match status" value="1"/>
</dbReference>
<gene>
    <name evidence="9" type="ORF">MNOR_LOCUS41547</name>
</gene>
<protein>
    <recommendedName>
        <fullName evidence="8">Aminotransferase class V domain-containing protein</fullName>
    </recommendedName>
</protein>
<dbReference type="GO" id="GO:0006564">
    <property type="term" value="P:L-serine biosynthetic process"/>
    <property type="evidence" value="ECO:0007669"/>
    <property type="project" value="InterPro"/>
</dbReference>
<dbReference type="InterPro" id="IPR022278">
    <property type="entry name" value="Pser_aminoTfrase"/>
</dbReference>
<comment type="cofactor">
    <cofactor evidence="1 7">
        <name>pyridoxal 5'-phosphate</name>
        <dbReference type="ChEBI" id="CHEBI:597326"/>
    </cofactor>
</comment>
<keyword evidence="3" id="KW-0663">Pyridoxal phosphate</keyword>
<accession>A0AAV2SW98</accession>
<dbReference type="GO" id="GO:0030170">
    <property type="term" value="F:pyridoxal phosphate binding"/>
    <property type="evidence" value="ECO:0007669"/>
    <property type="project" value="TreeGrafter"/>
</dbReference>
<feature type="domain" description="Aminotransferase class V" evidence="8">
    <location>
        <begin position="12"/>
        <end position="118"/>
    </location>
</feature>
<proteinExistence type="inferred from homology"/>
<evidence type="ECO:0000256" key="2">
    <source>
        <dbReference type="ARBA" id="ARBA00022679"/>
    </source>
</evidence>
<dbReference type="InterPro" id="IPR015421">
    <property type="entry name" value="PyrdxlP-dep_Trfase_major"/>
</dbReference>
<dbReference type="PANTHER" id="PTHR43247:SF1">
    <property type="entry name" value="PHOSPHOSERINE AMINOTRANSFERASE"/>
    <property type="match status" value="1"/>
</dbReference>
<feature type="non-terminal residue" evidence="9">
    <location>
        <position position="1"/>
    </location>
</feature>
<comment type="catalytic activity">
    <reaction evidence="5">
        <text>O-phospho-L-serine + 2-oxoglutarate = 3-phosphooxypyruvate + L-glutamate</text>
        <dbReference type="Rhea" id="RHEA:14329"/>
        <dbReference type="ChEBI" id="CHEBI:16810"/>
        <dbReference type="ChEBI" id="CHEBI:18110"/>
        <dbReference type="ChEBI" id="CHEBI:29985"/>
        <dbReference type="ChEBI" id="CHEBI:57524"/>
        <dbReference type="EC" id="2.6.1.52"/>
    </reaction>
</comment>
<evidence type="ECO:0000313" key="9">
    <source>
        <dbReference type="EMBL" id="CAL4249352.1"/>
    </source>
</evidence>
<dbReference type="Gene3D" id="3.40.640.10">
    <property type="entry name" value="Type I PLP-dependent aspartate aminotransferase-like (Major domain)"/>
    <property type="match status" value="1"/>
</dbReference>
<dbReference type="AlphaFoldDB" id="A0AAV2SW98"/>
<dbReference type="SUPFAM" id="SSF53383">
    <property type="entry name" value="PLP-dependent transferases"/>
    <property type="match status" value="1"/>
</dbReference>
<comment type="pathway">
    <text evidence="4">Amino-acid biosynthesis.</text>
</comment>
<reference evidence="9 10" key="1">
    <citation type="submission" date="2024-05" db="EMBL/GenBank/DDBJ databases">
        <authorList>
            <person name="Wallberg A."/>
        </authorList>
    </citation>
    <scope>NUCLEOTIDE SEQUENCE [LARGE SCALE GENOMIC DNA]</scope>
</reference>
<evidence type="ECO:0000256" key="7">
    <source>
        <dbReference type="RuleBase" id="RU004504"/>
    </source>
</evidence>
<organism evidence="9 10">
    <name type="scientific">Meganyctiphanes norvegica</name>
    <name type="common">Northern krill</name>
    <name type="synonym">Thysanopoda norvegica</name>
    <dbReference type="NCBI Taxonomy" id="48144"/>
    <lineage>
        <taxon>Eukaryota</taxon>
        <taxon>Metazoa</taxon>
        <taxon>Ecdysozoa</taxon>
        <taxon>Arthropoda</taxon>
        <taxon>Crustacea</taxon>
        <taxon>Multicrustacea</taxon>
        <taxon>Malacostraca</taxon>
        <taxon>Eumalacostraca</taxon>
        <taxon>Eucarida</taxon>
        <taxon>Euphausiacea</taxon>
        <taxon>Euphausiidae</taxon>
        <taxon>Meganyctiphanes</taxon>
    </lineage>
</organism>
<comment type="similarity">
    <text evidence="6">Belongs to the class-V pyridoxal-phosphate-dependent aminotransferase family.</text>
</comment>